<feature type="domain" description="KaiC" evidence="3">
    <location>
        <begin position="2"/>
        <end position="234"/>
    </location>
</feature>
<keyword evidence="1" id="KW-0547">Nucleotide-binding</keyword>
<dbReference type="InterPro" id="IPR010624">
    <property type="entry name" value="KaiC_dom"/>
</dbReference>
<dbReference type="SUPFAM" id="SSF52540">
    <property type="entry name" value="P-loop containing nucleoside triphosphate hydrolases"/>
    <property type="match status" value="1"/>
</dbReference>
<dbReference type="PANTHER" id="PTHR43637">
    <property type="entry name" value="UPF0273 PROTEIN TM_0370"/>
    <property type="match status" value="1"/>
</dbReference>
<dbReference type="PANTHER" id="PTHR43637:SF1">
    <property type="entry name" value="UPF0273 PROTEIN TM_0370"/>
    <property type="match status" value="1"/>
</dbReference>
<sequence length="467" mass="53304">MNQYVFGIDDLDKFYGDVLHPGSMIVIAGHPGSGKTTLASTICYANAVRGYRCLYISLQETKEKLFRVMKRLRIDLEDVELRGLLRFIKLPIVLDINGIESISGVLLEYKPSIVIIDSINALLQSVKDDAKRAWLQNYFYEMSKSIDGITILIAEVPYGEEKIELGSVEFVSDAIFILKHQVVRGILNRIIEIRKARGALITLAEIPFSISQNVGLEVWMPPLLEEILPQEIELRLPCRLLEKLWGHLHKGHIVYIEHPAHARIADYTLLLLGILAVNNLRAVAVSYRYSPETVIDILGRTYTTFSTAPNRDAIEKFVRENIVVKSYNPFAYGIYRLFSEELALIRRTPTIDAIIFHGAELPALVEPMSTFIPILYNQLNAFRKQGLLVIRIASYINEELHNIFSTISDVVLRFRLTKPINGEYRYRIYVWRRGSNPHAITYDEFQECLREVCKTVESVVRSGETSS</sequence>
<reference evidence="4" key="1">
    <citation type="journal article" date="2020" name="mSystems">
        <title>Genome- and Community-Level Interaction Insights into Carbon Utilization and Element Cycling Functions of Hydrothermarchaeota in Hydrothermal Sediment.</title>
        <authorList>
            <person name="Zhou Z."/>
            <person name="Liu Y."/>
            <person name="Xu W."/>
            <person name="Pan J."/>
            <person name="Luo Z.H."/>
            <person name="Li M."/>
        </authorList>
    </citation>
    <scope>NUCLEOTIDE SEQUENCE [LARGE SCALE GENOMIC DNA]</scope>
    <source>
        <strain evidence="4">SpSt-657</strain>
    </source>
</reference>
<dbReference type="EMBL" id="DTBZ01000110">
    <property type="protein sequence ID" value="HGQ18482.1"/>
    <property type="molecule type" value="Genomic_DNA"/>
</dbReference>
<evidence type="ECO:0000259" key="3">
    <source>
        <dbReference type="PROSITE" id="PS51146"/>
    </source>
</evidence>
<dbReference type="Pfam" id="PF06745">
    <property type="entry name" value="ATPase"/>
    <property type="match status" value="1"/>
</dbReference>
<dbReference type="PRINTS" id="PR01874">
    <property type="entry name" value="DNAREPAIRADA"/>
</dbReference>
<dbReference type="Gene3D" id="3.40.50.300">
    <property type="entry name" value="P-loop containing nucleotide triphosphate hydrolases"/>
    <property type="match status" value="1"/>
</dbReference>
<gene>
    <name evidence="4" type="ORF">ENU30_05870</name>
</gene>
<dbReference type="GO" id="GO:0005524">
    <property type="term" value="F:ATP binding"/>
    <property type="evidence" value="ECO:0007669"/>
    <property type="project" value="UniProtKB-KW"/>
</dbReference>
<dbReference type="PROSITE" id="PS51146">
    <property type="entry name" value="KAIC"/>
    <property type="match status" value="1"/>
</dbReference>
<dbReference type="AlphaFoldDB" id="A0A7J3JQY4"/>
<evidence type="ECO:0000313" key="4">
    <source>
        <dbReference type="EMBL" id="HGQ18482.1"/>
    </source>
</evidence>
<dbReference type="SMART" id="SM00382">
    <property type="entry name" value="AAA"/>
    <property type="match status" value="1"/>
</dbReference>
<organism evidence="4">
    <name type="scientific">Ignisphaera aggregans</name>
    <dbReference type="NCBI Taxonomy" id="334771"/>
    <lineage>
        <taxon>Archaea</taxon>
        <taxon>Thermoproteota</taxon>
        <taxon>Thermoprotei</taxon>
        <taxon>Desulfurococcales</taxon>
        <taxon>Desulfurococcaceae</taxon>
        <taxon>Ignisphaera</taxon>
    </lineage>
</organism>
<protein>
    <submittedName>
        <fullName evidence="4">AAA family ATPase</fullName>
    </submittedName>
</protein>
<dbReference type="InterPro" id="IPR014774">
    <property type="entry name" value="KaiC-like_dom"/>
</dbReference>
<keyword evidence="2" id="KW-0067">ATP-binding</keyword>
<evidence type="ECO:0000256" key="2">
    <source>
        <dbReference type="ARBA" id="ARBA00022840"/>
    </source>
</evidence>
<accession>A0A7J3JQY4</accession>
<dbReference type="InterPro" id="IPR027417">
    <property type="entry name" value="P-loop_NTPase"/>
</dbReference>
<dbReference type="InterPro" id="IPR003593">
    <property type="entry name" value="AAA+_ATPase"/>
</dbReference>
<evidence type="ECO:0000256" key="1">
    <source>
        <dbReference type="ARBA" id="ARBA00022741"/>
    </source>
</evidence>
<comment type="caution">
    <text evidence="4">The sequence shown here is derived from an EMBL/GenBank/DDBJ whole genome shotgun (WGS) entry which is preliminary data.</text>
</comment>
<proteinExistence type="predicted"/>
<name>A0A7J3JQY4_9CREN</name>